<proteinExistence type="predicted"/>
<dbReference type="PROSITE" id="PS50893">
    <property type="entry name" value="ABC_TRANSPORTER_2"/>
    <property type="match status" value="1"/>
</dbReference>
<feature type="domain" description="ABC transporter" evidence="3">
    <location>
        <begin position="5"/>
        <end position="238"/>
    </location>
</feature>
<dbReference type="Pfam" id="PF00005">
    <property type="entry name" value="ABC_tran"/>
    <property type="match status" value="1"/>
</dbReference>
<dbReference type="PANTHER" id="PTHR42794:SF2">
    <property type="entry name" value="ABC TRANSPORTER ATP-BINDING PROTEIN"/>
    <property type="match status" value="1"/>
</dbReference>
<organism evidence="4 5">
    <name type="scientific">Paragemmobacter ruber</name>
    <dbReference type="NCBI Taxonomy" id="1985673"/>
    <lineage>
        <taxon>Bacteria</taxon>
        <taxon>Pseudomonadati</taxon>
        <taxon>Pseudomonadota</taxon>
        <taxon>Alphaproteobacteria</taxon>
        <taxon>Rhodobacterales</taxon>
        <taxon>Paracoccaceae</taxon>
        <taxon>Paragemmobacter</taxon>
    </lineage>
</organism>
<keyword evidence="2 4" id="KW-0067">ATP-binding</keyword>
<dbReference type="InterPro" id="IPR027417">
    <property type="entry name" value="P-loop_NTPase"/>
</dbReference>
<dbReference type="Proteomes" id="UP001517376">
    <property type="component" value="Unassembled WGS sequence"/>
</dbReference>
<dbReference type="CDD" id="cd03214">
    <property type="entry name" value="ABC_Iron-Siderophores_B12_Hemin"/>
    <property type="match status" value="1"/>
</dbReference>
<dbReference type="InterPro" id="IPR003593">
    <property type="entry name" value="AAA+_ATPase"/>
</dbReference>
<dbReference type="GO" id="GO:0005524">
    <property type="term" value="F:ATP binding"/>
    <property type="evidence" value="ECO:0007669"/>
    <property type="project" value="UniProtKB-KW"/>
</dbReference>
<dbReference type="InterPro" id="IPR003439">
    <property type="entry name" value="ABC_transporter-like_ATP-bd"/>
</dbReference>
<dbReference type="SMART" id="SM00382">
    <property type="entry name" value="AAA"/>
    <property type="match status" value="1"/>
</dbReference>
<evidence type="ECO:0000256" key="1">
    <source>
        <dbReference type="ARBA" id="ARBA00022741"/>
    </source>
</evidence>
<evidence type="ECO:0000313" key="4">
    <source>
        <dbReference type="EMBL" id="NBE07902.1"/>
    </source>
</evidence>
<dbReference type="InterPro" id="IPR017871">
    <property type="entry name" value="ABC_transporter-like_CS"/>
</dbReference>
<dbReference type="PANTHER" id="PTHR42794">
    <property type="entry name" value="HEMIN IMPORT ATP-BINDING PROTEIN HMUV"/>
    <property type="match status" value="1"/>
</dbReference>
<keyword evidence="5" id="KW-1185">Reference proteome</keyword>
<accession>A0ABW9Y683</accession>
<dbReference type="SUPFAM" id="SSF52540">
    <property type="entry name" value="P-loop containing nucleoside triphosphate hydrolases"/>
    <property type="match status" value="1"/>
</dbReference>
<dbReference type="EMBL" id="JAAATW010000002">
    <property type="protein sequence ID" value="NBE07902.1"/>
    <property type="molecule type" value="Genomic_DNA"/>
</dbReference>
<evidence type="ECO:0000313" key="5">
    <source>
        <dbReference type="Proteomes" id="UP001517376"/>
    </source>
</evidence>
<name>A0ABW9Y683_9RHOB</name>
<evidence type="ECO:0000259" key="3">
    <source>
        <dbReference type="PROSITE" id="PS50893"/>
    </source>
</evidence>
<evidence type="ECO:0000256" key="2">
    <source>
        <dbReference type="ARBA" id="ARBA00022840"/>
    </source>
</evidence>
<reference evidence="5" key="1">
    <citation type="submission" date="2020-01" db="EMBL/GenBank/DDBJ databases">
        <title>Sphingomonas sp. strain CSW-10.</title>
        <authorList>
            <person name="Chen W.-M."/>
        </authorList>
    </citation>
    <scope>NUCLEOTIDE SEQUENCE [LARGE SCALE GENOMIC DNA]</scope>
    <source>
        <strain evidence="5">CCP-1</strain>
    </source>
</reference>
<dbReference type="PROSITE" id="PS00211">
    <property type="entry name" value="ABC_TRANSPORTER_1"/>
    <property type="match status" value="1"/>
</dbReference>
<gene>
    <name evidence="4" type="ORF">GU920_10165</name>
</gene>
<comment type="caution">
    <text evidence="4">The sequence shown here is derived from an EMBL/GenBank/DDBJ whole genome shotgun (WGS) entry which is preliminary data.</text>
</comment>
<dbReference type="RefSeq" id="WP_161766910.1">
    <property type="nucleotide sequence ID" value="NZ_JAAATW010000002.1"/>
</dbReference>
<protein>
    <submittedName>
        <fullName evidence="4">ATP-binding cassette domain-containing protein</fullName>
    </submittedName>
</protein>
<dbReference type="Gene3D" id="3.40.50.300">
    <property type="entry name" value="P-loop containing nucleotide triphosphate hydrolases"/>
    <property type="match status" value="1"/>
</dbReference>
<keyword evidence="1" id="KW-0547">Nucleotide-binding</keyword>
<sequence>MTPHLELRAAGWGPRRGPPVLRDVTVALARGQILGVVGPNGAGKSTLLRLIYRFLQPRWGSVHLDGRDLWAMGPREAACKIAAVLQEQPSDFALTVREIVDLGRAPHRRGFGRDGAQDAAVVSRALARLDLAALADRPFGTMSGGERQRAMVARALAQEPELLVLDEPTNHLDIRHQLELLALLRDLRLTIVLSLHDLNLASAVCDSILLLQDGAVRAQGATAAVLDPATLGPVFGVTVRPERLAPSGRDHLTFHLNPQETSS</sequence>